<reference evidence="3" key="2">
    <citation type="submission" date="2006-01" db="EMBL/GenBank/DDBJ databases">
        <authorList>
            <person name="Genoscope"/>
        </authorList>
    </citation>
    <scope>NUCLEOTIDE SEQUENCE</scope>
</reference>
<evidence type="ECO:0000313" key="3">
    <source>
        <dbReference type="EMBL" id="CAJ71984.1"/>
    </source>
</evidence>
<dbReference type="CDD" id="cd17906">
    <property type="entry name" value="CheX"/>
    <property type="match status" value="1"/>
</dbReference>
<dbReference type="Gene3D" id="3.40.1550.10">
    <property type="entry name" value="CheC-like"/>
    <property type="match status" value="1"/>
</dbReference>
<dbReference type="PANTHER" id="PTHR39452:SF1">
    <property type="entry name" value="CHEY-P PHOSPHATASE CHEX"/>
    <property type="match status" value="1"/>
</dbReference>
<reference evidence="3" key="1">
    <citation type="journal article" date="2006" name="Nature">
        <title>Deciphering the evolution and metabolism of an anammox bacterium from a community genome.</title>
        <authorList>
            <person name="Strous M."/>
            <person name="Pelletier E."/>
            <person name="Mangenot S."/>
            <person name="Rattei T."/>
            <person name="Lehner A."/>
            <person name="Taylor M.W."/>
            <person name="Horn M."/>
            <person name="Daims H."/>
            <person name="Bartol-Mavel D."/>
            <person name="Wincker P."/>
            <person name="Barbe V."/>
            <person name="Fonknechten N."/>
            <person name="Vallenet D."/>
            <person name="Segurens B."/>
            <person name="Schenowitz-Truong C."/>
            <person name="Medigue C."/>
            <person name="Collingro A."/>
            <person name="Snel B."/>
            <person name="Dutilh B.E."/>
            <person name="OpDenCamp H.J.M."/>
            <person name="vanDerDrift C."/>
            <person name="Cirpus I."/>
            <person name="vanDePas-Schoonen K.T."/>
            <person name="Harhangi H.R."/>
            <person name="vanNiftrik L."/>
            <person name="Schmid M."/>
            <person name="Keltjens J."/>
            <person name="vanDeVossenberg J."/>
            <person name="Kartal B."/>
            <person name="Meier H."/>
            <person name="Frishman D."/>
            <person name="Huynen M.A."/>
            <person name="Mewes H."/>
            <person name="Weissenbach J."/>
            <person name="Jetten M.S.M."/>
            <person name="Wagner M."/>
            <person name="LePaslier D."/>
        </authorList>
    </citation>
    <scope>NUCLEOTIDE SEQUENCE</scope>
</reference>
<dbReference type="AlphaFoldDB" id="Q1PXM4"/>
<keyword evidence="1" id="KW-0145">Chemotaxis</keyword>
<dbReference type="GO" id="GO:0006935">
    <property type="term" value="P:chemotaxis"/>
    <property type="evidence" value="ECO:0007669"/>
    <property type="project" value="UniProtKB-KW"/>
</dbReference>
<proteinExistence type="predicted"/>
<accession>Q1PXM4</accession>
<gene>
    <name evidence="3" type="ORF">kustc1239</name>
</gene>
<dbReference type="Pfam" id="PF13690">
    <property type="entry name" value="CheX"/>
    <property type="match status" value="1"/>
</dbReference>
<dbReference type="SUPFAM" id="SSF103039">
    <property type="entry name" value="CheC-like"/>
    <property type="match status" value="1"/>
</dbReference>
<dbReference type="InterPro" id="IPR028976">
    <property type="entry name" value="CheC-like_sf"/>
</dbReference>
<dbReference type="PANTHER" id="PTHR39452">
    <property type="entry name" value="CHEY-P PHOSPHATASE CHEX"/>
    <property type="match status" value="1"/>
</dbReference>
<evidence type="ECO:0000256" key="1">
    <source>
        <dbReference type="ARBA" id="ARBA00022500"/>
    </source>
</evidence>
<sequence>MRPGNLKKPKKKSKGAYTMDLKGIMDGITLDIKETTKILFETMIMLDLNYGDASLIDETQIKTDVIGMVSFTGQYHGVVGIFCSKKFALKVASSMLMMELEEFNNDVKDAVGEVSNMIAGNIKTKMSEKYGEMHLSIPIVIAGEGLSITAVGNVPTVSDTALSCFSKDPWLMTYFSAEKEKFGVGLLLKESK</sequence>
<name>Q1PXM4_KUEST</name>
<protein>
    <recommendedName>
        <fullName evidence="2">Chemotaxis phosphatase CheX-like domain-containing protein</fullName>
    </recommendedName>
</protein>
<dbReference type="EMBL" id="CT573073">
    <property type="protein sequence ID" value="CAJ71984.1"/>
    <property type="molecule type" value="Genomic_DNA"/>
</dbReference>
<organism evidence="3">
    <name type="scientific">Kuenenia stuttgartiensis</name>
    <dbReference type="NCBI Taxonomy" id="174633"/>
    <lineage>
        <taxon>Bacteria</taxon>
        <taxon>Pseudomonadati</taxon>
        <taxon>Planctomycetota</taxon>
        <taxon>Candidatus Brocadiia</taxon>
        <taxon>Candidatus Brocadiales</taxon>
        <taxon>Candidatus Brocadiaceae</taxon>
        <taxon>Candidatus Kuenenia</taxon>
    </lineage>
</organism>
<dbReference type="InterPro" id="IPR028051">
    <property type="entry name" value="CheX-like_dom"/>
</dbReference>
<dbReference type="InterPro" id="IPR038756">
    <property type="entry name" value="CheX-like"/>
</dbReference>
<evidence type="ECO:0000259" key="2">
    <source>
        <dbReference type="Pfam" id="PF13690"/>
    </source>
</evidence>
<feature type="domain" description="Chemotaxis phosphatase CheX-like" evidence="2">
    <location>
        <begin position="65"/>
        <end position="155"/>
    </location>
</feature>